<evidence type="ECO:0000313" key="2">
    <source>
        <dbReference type="EMBL" id="SFW76718.1"/>
    </source>
</evidence>
<dbReference type="EMBL" id="CP140154">
    <property type="protein sequence ID" value="WQG90328.1"/>
    <property type="molecule type" value="Genomic_DNA"/>
</dbReference>
<dbReference type="GO" id="GO:0005737">
    <property type="term" value="C:cytoplasm"/>
    <property type="evidence" value="ECO:0007669"/>
    <property type="project" value="TreeGrafter"/>
</dbReference>
<dbReference type="PROSITE" id="PS51186">
    <property type="entry name" value="GNAT"/>
    <property type="match status" value="1"/>
</dbReference>
<dbReference type="RefSeq" id="WP_083571685.1">
    <property type="nucleotide sequence ID" value="NZ_CBHWAX010000152.1"/>
</dbReference>
<dbReference type="Pfam" id="PF13302">
    <property type="entry name" value="Acetyltransf_3"/>
    <property type="match status" value="1"/>
</dbReference>
<dbReference type="InterPro" id="IPR016181">
    <property type="entry name" value="Acyl_CoA_acyltransferase"/>
</dbReference>
<reference evidence="3 5" key="2">
    <citation type="submission" date="2023-11" db="EMBL/GenBank/DDBJ databases">
        <title>MicrobeMod: A computational toolkit for identifying prokaryotic methylation and restriction-modification with nanopore sequencing.</title>
        <authorList>
            <person name="Crits-Christoph A."/>
            <person name="Kang S.C."/>
            <person name="Lee H."/>
            <person name="Ostrov N."/>
        </authorList>
    </citation>
    <scope>NUCLEOTIDE SEQUENCE [LARGE SCALE GENOMIC DNA]</scope>
    <source>
        <strain evidence="3 5">ATCC 23090</strain>
    </source>
</reference>
<name>A0A1K1RXF0_9BACT</name>
<dbReference type="InterPro" id="IPR000182">
    <property type="entry name" value="GNAT_dom"/>
</dbReference>
<sequence length="191" mass="22254">MNHQHKEMEVPVLEADHLQLRPISEKDIAALFNLFSSEKVIRFMDIERFINVSEAAQLVAFFREKLLSGEGMRWGIYQEDSDTLIGTCGLHHINRTHYKAEMGYDLLPAFWGKGIMTTSLNRLLQYAFEELSLNRIEAVVDPANKLSLLLLERLGFRQEGLLRQAFFQKGHFVDTYMFSLLSSDYNYELHY</sequence>
<dbReference type="STRING" id="1004.SAMN05661012_04402"/>
<dbReference type="CDD" id="cd04301">
    <property type="entry name" value="NAT_SF"/>
    <property type="match status" value="1"/>
</dbReference>
<evidence type="ECO:0000313" key="3">
    <source>
        <dbReference type="EMBL" id="WQG90328.1"/>
    </source>
</evidence>
<dbReference type="GO" id="GO:0008999">
    <property type="term" value="F:protein-N-terminal-alanine acetyltransferase activity"/>
    <property type="evidence" value="ECO:0007669"/>
    <property type="project" value="TreeGrafter"/>
</dbReference>
<feature type="domain" description="N-acetyltransferase" evidence="1">
    <location>
        <begin position="18"/>
        <end position="182"/>
    </location>
</feature>
<dbReference type="EC" id="2.-.-.-" evidence="3"/>
<dbReference type="GO" id="GO:1990189">
    <property type="term" value="F:protein N-terminal-serine acetyltransferase activity"/>
    <property type="evidence" value="ECO:0007669"/>
    <property type="project" value="TreeGrafter"/>
</dbReference>
<keyword evidence="2" id="KW-0808">Transferase</keyword>
<accession>A0A1K1RXF0</accession>
<dbReference type="PANTHER" id="PTHR43441:SF11">
    <property type="entry name" value="RIBOSOMAL-PROTEIN-SERINE ACETYLTRANSFERASE"/>
    <property type="match status" value="1"/>
</dbReference>
<evidence type="ECO:0000313" key="4">
    <source>
        <dbReference type="Proteomes" id="UP000183788"/>
    </source>
</evidence>
<gene>
    <name evidence="2" type="ORF">SAMN05661012_04402</name>
    <name evidence="3" type="ORF">SR876_02380</name>
</gene>
<protein>
    <submittedName>
        <fullName evidence="3">GNAT family protein</fullName>
        <ecNumber evidence="3">2.-.-.-</ecNumber>
    </submittedName>
    <submittedName>
        <fullName evidence="2">Ribosomal-protein-alanine N-acetyltransferase</fullName>
    </submittedName>
</protein>
<dbReference type="Gene3D" id="3.40.630.30">
    <property type="match status" value="1"/>
</dbReference>
<dbReference type="InterPro" id="IPR051908">
    <property type="entry name" value="Ribosomal_N-acetyltransferase"/>
</dbReference>
<dbReference type="OrthoDB" id="9811523at2"/>
<dbReference type="SUPFAM" id="SSF55729">
    <property type="entry name" value="Acyl-CoA N-acyltransferases (Nat)"/>
    <property type="match status" value="1"/>
</dbReference>
<proteinExistence type="predicted"/>
<organism evidence="2 4">
    <name type="scientific">Chitinophaga sancti</name>
    <dbReference type="NCBI Taxonomy" id="1004"/>
    <lineage>
        <taxon>Bacteria</taxon>
        <taxon>Pseudomonadati</taxon>
        <taxon>Bacteroidota</taxon>
        <taxon>Chitinophagia</taxon>
        <taxon>Chitinophagales</taxon>
        <taxon>Chitinophagaceae</taxon>
        <taxon>Chitinophaga</taxon>
    </lineage>
</organism>
<reference evidence="2 4" key="1">
    <citation type="submission" date="2016-11" db="EMBL/GenBank/DDBJ databases">
        <authorList>
            <person name="Jaros S."/>
            <person name="Januszkiewicz K."/>
            <person name="Wedrychowicz H."/>
        </authorList>
    </citation>
    <scope>NUCLEOTIDE SEQUENCE [LARGE SCALE GENOMIC DNA]</scope>
    <source>
        <strain evidence="2 4">DSM 784</strain>
    </source>
</reference>
<dbReference type="PANTHER" id="PTHR43441">
    <property type="entry name" value="RIBOSOMAL-PROTEIN-SERINE ACETYLTRANSFERASE"/>
    <property type="match status" value="1"/>
</dbReference>
<evidence type="ECO:0000259" key="1">
    <source>
        <dbReference type="PROSITE" id="PS51186"/>
    </source>
</evidence>
<evidence type="ECO:0000313" key="5">
    <source>
        <dbReference type="Proteomes" id="UP001326715"/>
    </source>
</evidence>
<dbReference type="EMBL" id="FPIZ01000015">
    <property type="protein sequence ID" value="SFW76718.1"/>
    <property type="molecule type" value="Genomic_DNA"/>
</dbReference>
<keyword evidence="5" id="KW-1185">Reference proteome</keyword>
<dbReference type="AlphaFoldDB" id="A0A1K1RXF0"/>
<dbReference type="Proteomes" id="UP000183788">
    <property type="component" value="Unassembled WGS sequence"/>
</dbReference>
<dbReference type="Proteomes" id="UP001326715">
    <property type="component" value="Chromosome"/>
</dbReference>